<evidence type="ECO:0000313" key="2">
    <source>
        <dbReference type="Proteomes" id="UP001060085"/>
    </source>
</evidence>
<name>A0ACB9ZW88_CATRO</name>
<comment type="caution">
    <text evidence="1">The sequence shown here is derived from an EMBL/GenBank/DDBJ whole genome shotgun (WGS) entry which is preliminary data.</text>
</comment>
<organism evidence="1 2">
    <name type="scientific">Catharanthus roseus</name>
    <name type="common">Madagascar periwinkle</name>
    <name type="synonym">Vinca rosea</name>
    <dbReference type="NCBI Taxonomy" id="4058"/>
    <lineage>
        <taxon>Eukaryota</taxon>
        <taxon>Viridiplantae</taxon>
        <taxon>Streptophyta</taxon>
        <taxon>Embryophyta</taxon>
        <taxon>Tracheophyta</taxon>
        <taxon>Spermatophyta</taxon>
        <taxon>Magnoliopsida</taxon>
        <taxon>eudicotyledons</taxon>
        <taxon>Gunneridae</taxon>
        <taxon>Pentapetalae</taxon>
        <taxon>asterids</taxon>
        <taxon>lamiids</taxon>
        <taxon>Gentianales</taxon>
        <taxon>Apocynaceae</taxon>
        <taxon>Rauvolfioideae</taxon>
        <taxon>Vinceae</taxon>
        <taxon>Catharanthinae</taxon>
        <taxon>Catharanthus</taxon>
    </lineage>
</organism>
<sequence length="196" mass="22250">MLESGKCFGKKLLPLKLILIYTKLDVSNLSSLTSSCYFLKQIFGLHPCWVEEYHMDGFKFHSLSSMIYTHNGLASFTGDMEEHNIGSINNCGPIYALYSPAYPNFMGNEFGHPKVKPIPHHIHESITKEQFQFILLHKRVESPMSINNFLFALATCCWDLLSKKGGHNQLFSFGKVLTPSVSVHAFLTWEYTSCFG</sequence>
<keyword evidence="2" id="KW-1185">Reference proteome</keyword>
<gene>
    <name evidence="1" type="ORF">M9H77_36497</name>
</gene>
<reference evidence="2" key="1">
    <citation type="journal article" date="2023" name="Nat. Plants">
        <title>Single-cell RNA sequencing provides a high-resolution roadmap for understanding the multicellular compartmentation of specialized metabolism.</title>
        <authorList>
            <person name="Sun S."/>
            <person name="Shen X."/>
            <person name="Li Y."/>
            <person name="Li Y."/>
            <person name="Wang S."/>
            <person name="Li R."/>
            <person name="Zhang H."/>
            <person name="Shen G."/>
            <person name="Guo B."/>
            <person name="Wei J."/>
            <person name="Xu J."/>
            <person name="St-Pierre B."/>
            <person name="Chen S."/>
            <person name="Sun C."/>
        </authorList>
    </citation>
    <scope>NUCLEOTIDE SEQUENCE [LARGE SCALE GENOMIC DNA]</scope>
</reference>
<dbReference type="EMBL" id="CM044708">
    <property type="protein sequence ID" value="KAI5650492.1"/>
    <property type="molecule type" value="Genomic_DNA"/>
</dbReference>
<proteinExistence type="predicted"/>
<dbReference type="Proteomes" id="UP001060085">
    <property type="component" value="Linkage Group LG08"/>
</dbReference>
<evidence type="ECO:0000313" key="1">
    <source>
        <dbReference type="EMBL" id="KAI5650492.1"/>
    </source>
</evidence>
<accession>A0ACB9ZW88</accession>
<protein>
    <submittedName>
        <fullName evidence="1">Uncharacterized protein</fullName>
    </submittedName>
</protein>